<dbReference type="SMART" id="SM00256">
    <property type="entry name" value="FBOX"/>
    <property type="match status" value="1"/>
</dbReference>
<dbReference type="Pfam" id="PF00646">
    <property type="entry name" value="F-box"/>
    <property type="match status" value="1"/>
</dbReference>
<dbReference type="InterPro" id="IPR001810">
    <property type="entry name" value="F-box_dom"/>
</dbReference>
<reference evidence="3 4" key="1">
    <citation type="submission" date="2014-04" db="EMBL/GenBank/DDBJ databases">
        <authorList>
            <consortium name="DOE Joint Genome Institute"/>
            <person name="Kuo A."/>
            <person name="Kohler A."/>
            <person name="Nagy L.G."/>
            <person name="Floudas D."/>
            <person name="Copeland A."/>
            <person name="Barry K.W."/>
            <person name="Cichocki N."/>
            <person name="Veneault-Fourrey C."/>
            <person name="LaButti K."/>
            <person name="Lindquist E.A."/>
            <person name="Lipzen A."/>
            <person name="Lundell T."/>
            <person name="Morin E."/>
            <person name="Murat C."/>
            <person name="Sun H."/>
            <person name="Tunlid A."/>
            <person name="Henrissat B."/>
            <person name="Grigoriev I.V."/>
            <person name="Hibbett D.S."/>
            <person name="Martin F."/>
            <person name="Nordberg H.P."/>
            <person name="Cantor M.N."/>
            <person name="Hua S.X."/>
        </authorList>
    </citation>
    <scope>NUCLEOTIDE SEQUENCE [LARGE SCALE GENOMIC DNA]</scope>
    <source>
        <strain evidence="3 4">LaAM-08-1</strain>
    </source>
</reference>
<evidence type="ECO:0000313" key="3">
    <source>
        <dbReference type="EMBL" id="KIK02373.1"/>
    </source>
</evidence>
<reference evidence="4" key="2">
    <citation type="submission" date="2015-01" db="EMBL/GenBank/DDBJ databases">
        <title>Evolutionary Origins and Diversification of the Mycorrhizal Mutualists.</title>
        <authorList>
            <consortium name="DOE Joint Genome Institute"/>
            <consortium name="Mycorrhizal Genomics Consortium"/>
            <person name="Kohler A."/>
            <person name="Kuo A."/>
            <person name="Nagy L.G."/>
            <person name="Floudas D."/>
            <person name="Copeland A."/>
            <person name="Barry K.W."/>
            <person name="Cichocki N."/>
            <person name="Veneault-Fourrey C."/>
            <person name="LaButti K."/>
            <person name="Lindquist E.A."/>
            <person name="Lipzen A."/>
            <person name="Lundell T."/>
            <person name="Morin E."/>
            <person name="Murat C."/>
            <person name="Riley R."/>
            <person name="Ohm R."/>
            <person name="Sun H."/>
            <person name="Tunlid A."/>
            <person name="Henrissat B."/>
            <person name="Grigoriev I.V."/>
            <person name="Hibbett D.S."/>
            <person name="Martin F."/>
        </authorList>
    </citation>
    <scope>NUCLEOTIDE SEQUENCE [LARGE SCALE GENOMIC DNA]</scope>
    <source>
        <strain evidence="4">LaAM-08-1</strain>
    </source>
</reference>
<feature type="compositionally biased region" description="Acidic residues" evidence="1">
    <location>
        <begin position="644"/>
        <end position="653"/>
    </location>
</feature>
<organism evidence="3 4">
    <name type="scientific">Laccaria amethystina LaAM-08-1</name>
    <dbReference type="NCBI Taxonomy" id="1095629"/>
    <lineage>
        <taxon>Eukaryota</taxon>
        <taxon>Fungi</taxon>
        <taxon>Dikarya</taxon>
        <taxon>Basidiomycota</taxon>
        <taxon>Agaricomycotina</taxon>
        <taxon>Agaricomycetes</taxon>
        <taxon>Agaricomycetidae</taxon>
        <taxon>Agaricales</taxon>
        <taxon>Agaricineae</taxon>
        <taxon>Hydnangiaceae</taxon>
        <taxon>Laccaria</taxon>
    </lineage>
</organism>
<evidence type="ECO:0000259" key="2">
    <source>
        <dbReference type="PROSITE" id="PS50181"/>
    </source>
</evidence>
<dbReference type="EMBL" id="KN838593">
    <property type="protein sequence ID" value="KIK02373.1"/>
    <property type="molecule type" value="Genomic_DNA"/>
</dbReference>
<feature type="region of interest" description="Disordered" evidence="1">
    <location>
        <begin position="590"/>
        <end position="662"/>
    </location>
</feature>
<dbReference type="Proteomes" id="UP000054477">
    <property type="component" value="Unassembled WGS sequence"/>
</dbReference>
<feature type="region of interest" description="Disordered" evidence="1">
    <location>
        <begin position="407"/>
        <end position="445"/>
    </location>
</feature>
<dbReference type="HOGENOM" id="CLU_007279_1_0_1"/>
<feature type="compositionally biased region" description="Low complexity" evidence="1">
    <location>
        <begin position="429"/>
        <end position="445"/>
    </location>
</feature>
<evidence type="ECO:0000313" key="4">
    <source>
        <dbReference type="Proteomes" id="UP000054477"/>
    </source>
</evidence>
<feature type="region of interest" description="Disordered" evidence="1">
    <location>
        <begin position="678"/>
        <end position="697"/>
    </location>
</feature>
<dbReference type="STRING" id="1095629.A0A0C9Y2R3"/>
<dbReference type="InterPro" id="IPR036047">
    <property type="entry name" value="F-box-like_dom_sf"/>
</dbReference>
<evidence type="ECO:0000256" key="1">
    <source>
        <dbReference type="SAM" id="MobiDB-lite"/>
    </source>
</evidence>
<dbReference type="OrthoDB" id="3256413at2759"/>
<gene>
    <name evidence="3" type="ORF">K443DRAFT_6150</name>
</gene>
<dbReference type="AlphaFoldDB" id="A0A0C9Y2R3"/>
<sequence length="761" mass="83864">MIRSLLRPIHLLNLPVELICYILDNLEIPDLVQCTLVTKYLRKVVGDSSRLQFSIELAKHRLVSLLPASASPPFSTRLQLIRDRERAWRFMEWKQRHTLKLPPTGSVYEFVGGLYGNGREDDSRVTASISFLELPSSDTPMDPPNLKTWTHAMGDVNIIDFTMDPSQDLLVLVALAPPESKFVYELHIRSITTNLPHPKSPLSVLPCLVKPSASPPPSEVIAAVRVQVAGDLVALLIKEVLDSTGAHLEIWNWEHSPQFSCKMSRLSGIDDFTFLTHHAFLLVRPTGRFEVYNFEDPLYCSTTPIIRNTFAFPQLSDGYIYWYISMSSNPAPGYIPRPSSSDNLTGKQLCYPRPDERVHACCLYIFNPVAEENHHVHSFVFFLNIATLLNPPEEWFQTQPPPTYMGSGPRFSLGPRFPAQPQGSPSPPTDSESSASSSSTASSNGLSSIDIPIYGLPASSTPSSSTSSLIPIMGPSPSSSSTQQIFATPIYPPFPSFSSTIDLFQVNGATHPFPNPAATLAPLTAPAPAPRRHGPFRNSATSHHMNVTIPWEVWGPQNTRWFEECLSTDWQHAIYGLRTVESVSVAKWPNLHGGKGPSPAGDGAEVGSEQPALNGHAAQTNGHAPSPSSSLSGEGPITAHSDLDQEADVNDDGEPARPEQRRFLRIRDFNPYSLTQAAQLDAQEGSAAGKGKHRARWRQPRLVTEPSTTPVKGVFTKDIVSSLPYVEVVSEQTFEVTDVMMDDCRMLLLKVSPPLPCFYHV</sequence>
<keyword evidence="4" id="KW-1185">Reference proteome</keyword>
<name>A0A0C9Y2R3_9AGAR</name>
<dbReference type="CDD" id="cd09917">
    <property type="entry name" value="F-box_SF"/>
    <property type="match status" value="1"/>
</dbReference>
<protein>
    <recommendedName>
        <fullName evidence="2">F-box domain-containing protein</fullName>
    </recommendedName>
</protein>
<proteinExistence type="predicted"/>
<dbReference type="PROSITE" id="PS50181">
    <property type="entry name" value="FBOX"/>
    <property type="match status" value="1"/>
</dbReference>
<dbReference type="SUPFAM" id="SSF81383">
    <property type="entry name" value="F-box domain"/>
    <property type="match status" value="1"/>
</dbReference>
<feature type="domain" description="F-box" evidence="2">
    <location>
        <begin position="8"/>
        <end position="55"/>
    </location>
</feature>
<accession>A0A0C9Y2R3</accession>